<keyword evidence="5 6" id="KW-0408">Iron</keyword>
<dbReference type="InterPro" id="IPR017972">
    <property type="entry name" value="Cyt_P450_CS"/>
</dbReference>
<evidence type="ECO:0000256" key="8">
    <source>
        <dbReference type="SAM" id="Phobius"/>
    </source>
</evidence>
<dbReference type="SUPFAM" id="SSF48264">
    <property type="entry name" value="Cytochrome P450"/>
    <property type="match status" value="1"/>
</dbReference>
<dbReference type="GO" id="GO:0004497">
    <property type="term" value="F:monooxygenase activity"/>
    <property type="evidence" value="ECO:0007669"/>
    <property type="project" value="UniProtKB-KW"/>
</dbReference>
<evidence type="ECO:0000313" key="10">
    <source>
        <dbReference type="Proteomes" id="UP000053411"/>
    </source>
</evidence>
<accession>A0A0D2IY91</accession>
<dbReference type="EMBL" id="KN848064">
    <property type="protein sequence ID" value="KIY02012.1"/>
    <property type="molecule type" value="Genomic_DNA"/>
</dbReference>
<sequence length="505" mass="57006">MAKETAAAPSALVTDILLSIKSNLALLFVLFIVLRCIYRRYFHPLAKYPGPWICSCTRLWKVWSVYKGHTELDFIDLHRKYGSVVRVAPNELSFASPVAAHDILAPGNGFTKTEFYNVFPPKHAPDIFTETREWKHAAMKRVAVVPYSLASVQKMSPWIEDVQKVLIAKIGEYADSGRVCDLGDLLHYFAFDVVGEFAFSQRYGFVAQEKDVGGTIKLIDDVQWYDGIVGQVPELRHVLRESPVFQYLLTLLSPPQVTRMALGEIAKRKQSKTDGFFLEPDRRDLLGQLMEGSAKDPSKFSEMDIFSVAHGAIGAGADSTASTMQSFFHFVLTNPEVYRKLCEEIRQAHLSPNVTWAEAQDLPYFQACLLDAMRLRPAVGLSIPRYVPKQGATIDGRHYPGGIVASVNGWAVHRDTLFGDNVDDFRPERWLSGDVRDMKKHMYQFGGGGHLCIGRNLAQFEMNKILPQLLMNFDFELVYAGRPLKSHSTFFVVQSGLEVFVRRRK</sequence>
<feature type="transmembrane region" description="Helical" evidence="8">
    <location>
        <begin position="20"/>
        <end position="38"/>
    </location>
</feature>
<evidence type="ECO:0000256" key="4">
    <source>
        <dbReference type="ARBA" id="ARBA00023002"/>
    </source>
</evidence>
<dbReference type="Pfam" id="PF00067">
    <property type="entry name" value="p450"/>
    <property type="match status" value="1"/>
</dbReference>
<keyword evidence="3 6" id="KW-0479">Metal-binding</keyword>
<dbReference type="VEuPathDB" id="FungiDB:Z520_02150"/>
<evidence type="ECO:0000256" key="2">
    <source>
        <dbReference type="ARBA" id="ARBA00010617"/>
    </source>
</evidence>
<evidence type="ECO:0000256" key="1">
    <source>
        <dbReference type="ARBA" id="ARBA00001971"/>
    </source>
</evidence>
<keyword evidence="8" id="KW-0812">Transmembrane</keyword>
<keyword evidence="8" id="KW-1133">Transmembrane helix</keyword>
<dbReference type="PROSITE" id="PS00086">
    <property type="entry name" value="CYTOCHROME_P450"/>
    <property type="match status" value="1"/>
</dbReference>
<dbReference type="InterPro" id="IPR002401">
    <property type="entry name" value="Cyt_P450_E_grp-I"/>
</dbReference>
<evidence type="ECO:0000256" key="6">
    <source>
        <dbReference type="PIRSR" id="PIRSR602401-1"/>
    </source>
</evidence>
<dbReference type="CDD" id="cd11060">
    <property type="entry name" value="CYP57A1-like"/>
    <property type="match status" value="1"/>
</dbReference>
<comment type="similarity">
    <text evidence="2 7">Belongs to the cytochrome P450 family.</text>
</comment>
<evidence type="ECO:0000256" key="3">
    <source>
        <dbReference type="ARBA" id="ARBA00022723"/>
    </source>
</evidence>
<reference evidence="9 10" key="1">
    <citation type="submission" date="2015-01" db="EMBL/GenBank/DDBJ databases">
        <title>The Genome Sequence of Fonsecaea multimorphosa CBS 102226.</title>
        <authorList>
            <consortium name="The Broad Institute Genomics Platform"/>
            <person name="Cuomo C."/>
            <person name="de Hoog S."/>
            <person name="Gorbushina A."/>
            <person name="Stielow B."/>
            <person name="Teixiera M."/>
            <person name="Abouelleil A."/>
            <person name="Chapman S.B."/>
            <person name="Priest M."/>
            <person name="Young S.K."/>
            <person name="Wortman J."/>
            <person name="Nusbaum C."/>
            <person name="Birren B."/>
        </authorList>
    </citation>
    <scope>NUCLEOTIDE SEQUENCE [LARGE SCALE GENOMIC DNA]</scope>
    <source>
        <strain evidence="9 10">CBS 102226</strain>
    </source>
</reference>
<dbReference type="RefSeq" id="XP_016636134.1">
    <property type="nucleotide sequence ID" value="XM_016772664.1"/>
</dbReference>
<dbReference type="InterPro" id="IPR001128">
    <property type="entry name" value="Cyt_P450"/>
</dbReference>
<evidence type="ECO:0000256" key="7">
    <source>
        <dbReference type="RuleBase" id="RU000461"/>
    </source>
</evidence>
<protein>
    <submittedName>
        <fullName evidence="9">Uncharacterized protein</fullName>
    </submittedName>
</protein>
<keyword evidence="4 7" id="KW-0560">Oxidoreductase</keyword>
<feature type="binding site" description="axial binding residue" evidence="6">
    <location>
        <position position="452"/>
    </location>
    <ligand>
        <name>heme</name>
        <dbReference type="ChEBI" id="CHEBI:30413"/>
    </ligand>
    <ligandPart>
        <name>Fe</name>
        <dbReference type="ChEBI" id="CHEBI:18248"/>
    </ligandPart>
</feature>
<dbReference type="PRINTS" id="PR00463">
    <property type="entry name" value="EP450I"/>
</dbReference>
<dbReference type="GO" id="GO:0005506">
    <property type="term" value="F:iron ion binding"/>
    <property type="evidence" value="ECO:0007669"/>
    <property type="project" value="InterPro"/>
</dbReference>
<dbReference type="STRING" id="1442371.A0A0D2IY91"/>
<name>A0A0D2IY91_9EURO</name>
<dbReference type="PANTHER" id="PTHR24305:SF232">
    <property type="entry name" value="P450, PUTATIVE (EUROFUNG)-RELATED"/>
    <property type="match status" value="1"/>
</dbReference>
<keyword evidence="6 7" id="KW-0349">Heme</keyword>
<dbReference type="InterPro" id="IPR050121">
    <property type="entry name" value="Cytochrome_P450_monoxygenase"/>
</dbReference>
<keyword evidence="8" id="KW-0472">Membrane</keyword>
<dbReference type="GO" id="GO:0016705">
    <property type="term" value="F:oxidoreductase activity, acting on paired donors, with incorporation or reduction of molecular oxygen"/>
    <property type="evidence" value="ECO:0007669"/>
    <property type="project" value="InterPro"/>
</dbReference>
<evidence type="ECO:0000313" key="9">
    <source>
        <dbReference type="EMBL" id="KIY02012.1"/>
    </source>
</evidence>
<dbReference type="AlphaFoldDB" id="A0A0D2IY91"/>
<evidence type="ECO:0000256" key="5">
    <source>
        <dbReference type="ARBA" id="ARBA00023004"/>
    </source>
</evidence>
<keyword evidence="10" id="KW-1185">Reference proteome</keyword>
<dbReference type="InterPro" id="IPR036396">
    <property type="entry name" value="Cyt_P450_sf"/>
</dbReference>
<dbReference type="GO" id="GO:0020037">
    <property type="term" value="F:heme binding"/>
    <property type="evidence" value="ECO:0007669"/>
    <property type="project" value="InterPro"/>
</dbReference>
<dbReference type="PANTHER" id="PTHR24305">
    <property type="entry name" value="CYTOCHROME P450"/>
    <property type="match status" value="1"/>
</dbReference>
<dbReference type="OrthoDB" id="3934656at2759"/>
<proteinExistence type="inferred from homology"/>
<gene>
    <name evidence="9" type="ORF">Z520_02150</name>
</gene>
<dbReference type="Proteomes" id="UP000053411">
    <property type="component" value="Unassembled WGS sequence"/>
</dbReference>
<dbReference type="Gene3D" id="1.10.630.10">
    <property type="entry name" value="Cytochrome P450"/>
    <property type="match status" value="1"/>
</dbReference>
<dbReference type="PRINTS" id="PR00385">
    <property type="entry name" value="P450"/>
</dbReference>
<keyword evidence="7" id="KW-0503">Monooxygenase</keyword>
<dbReference type="GeneID" id="27707896"/>
<organism evidence="9 10">
    <name type="scientific">Fonsecaea multimorphosa CBS 102226</name>
    <dbReference type="NCBI Taxonomy" id="1442371"/>
    <lineage>
        <taxon>Eukaryota</taxon>
        <taxon>Fungi</taxon>
        <taxon>Dikarya</taxon>
        <taxon>Ascomycota</taxon>
        <taxon>Pezizomycotina</taxon>
        <taxon>Eurotiomycetes</taxon>
        <taxon>Chaetothyriomycetidae</taxon>
        <taxon>Chaetothyriales</taxon>
        <taxon>Herpotrichiellaceae</taxon>
        <taxon>Fonsecaea</taxon>
    </lineage>
</organism>
<comment type="cofactor">
    <cofactor evidence="1 6">
        <name>heme</name>
        <dbReference type="ChEBI" id="CHEBI:30413"/>
    </cofactor>
</comment>